<dbReference type="InterPro" id="IPR029021">
    <property type="entry name" value="Prot-tyrosine_phosphatase-like"/>
</dbReference>
<feature type="domain" description="Myotubularin phosphatase" evidence="11">
    <location>
        <begin position="126"/>
        <end position="542"/>
    </location>
</feature>
<dbReference type="SMART" id="SM00404">
    <property type="entry name" value="PTPc_motif"/>
    <property type="match status" value="1"/>
</dbReference>
<dbReference type="InterPro" id="IPR011993">
    <property type="entry name" value="PH-like_dom_sf"/>
</dbReference>
<reference evidence="12" key="2">
    <citation type="submission" date="2025-08" db="UniProtKB">
        <authorList>
            <consortium name="Ensembl"/>
        </authorList>
    </citation>
    <scope>IDENTIFICATION</scope>
</reference>
<evidence type="ECO:0000256" key="8">
    <source>
        <dbReference type="PIRSR" id="PIRSR630564-2"/>
    </source>
</evidence>
<evidence type="ECO:0000259" key="11">
    <source>
        <dbReference type="PROSITE" id="PS51339"/>
    </source>
</evidence>
<sequence>MEHIRLPKIDNVRLLDRVSPRRSRVGTLYLTATHTIFVESDAGVRNETWVLHSLVCSVEKQAAAASGCPLIIHCKNFQVLHFVIPGDRECHDVHLSLQRLSQPESYAELYCFSFKPNVDEDDRRKEWDFLDLKVDYSRMGLPNSLWKLSPVNRQYKVSDTYPADLFVPESATPPVIVGSSKFRSRGRFPTLSYYSKENHAAICRSSQPLSGFSARCLEDEQMLEAILRSNPRSDFMYVVDTRPKLNAIANRAAGKGYENEDNYSNIKFQFIGIENIHVMRNSQQKMLEGNYHLRSPSMSDFLEGLESSGWLKHIKAVLDAGIFIAKAVAEEGVSVLVHCSDGWDRTAQVCSVACVLLDPYYRTLRGFMVLIEKDWVSFGHKFSHRCNHLVGDPKEVSPIVDQFLECVWHLMEQFPCAFEFNERFLITIHSHVYSCQYGNFIGNNQREKIELRDGVFVFCLQMNRSLVLCRLWRGLYNRFDRGMHPRQSVEDYLRAIQEETQQLEEQLASHKQVEHSCKTILQLICPEAALCFYFPWSHTWLI</sequence>
<dbReference type="PROSITE" id="PS00383">
    <property type="entry name" value="TYR_PHOSPHATASE_1"/>
    <property type="match status" value="1"/>
</dbReference>
<dbReference type="InterPro" id="IPR010569">
    <property type="entry name" value="Myotubularin-like_Pase_dom"/>
</dbReference>
<dbReference type="Ensembl" id="ENSATET00000040381.2">
    <property type="protein sequence ID" value="ENSATEP00000058359.1"/>
    <property type="gene ID" value="ENSATEG00000019147.3"/>
</dbReference>
<dbReference type="GO" id="GO:0106018">
    <property type="term" value="F:phosphatidylinositol-3,5-bisphosphate phosphatase activity"/>
    <property type="evidence" value="ECO:0007669"/>
    <property type="project" value="TreeGrafter"/>
</dbReference>
<dbReference type="InterPro" id="IPR016130">
    <property type="entry name" value="Tyr_Pase_AS"/>
</dbReference>
<dbReference type="PANTHER" id="PTHR10807:SF35">
    <property type="entry name" value="MYOTUBULARIN-RELATED PROTEIN 7"/>
    <property type="match status" value="1"/>
</dbReference>
<evidence type="ECO:0008006" key="14">
    <source>
        <dbReference type="Google" id="ProtNLM"/>
    </source>
</evidence>
<name>A0A7N6FFT6_ANATE</name>
<proteinExistence type="inferred from homology"/>
<dbReference type="Pfam" id="PF06602">
    <property type="entry name" value="Myotub-related"/>
    <property type="match status" value="1"/>
</dbReference>
<feature type="binding site" evidence="8">
    <location>
        <begin position="275"/>
        <end position="276"/>
    </location>
    <ligand>
        <name>substrate</name>
    </ligand>
</feature>
<dbReference type="CDD" id="cd14532">
    <property type="entry name" value="PTP-MTMR6-like"/>
    <property type="match status" value="1"/>
</dbReference>
<dbReference type="InterPro" id="IPR003595">
    <property type="entry name" value="Tyr_Pase_cat"/>
</dbReference>
<keyword evidence="5" id="KW-0378">Hydrolase</keyword>
<dbReference type="PROSITE" id="PS51339">
    <property type="entry name" value="PPASE_MYOTUBULARIN"/>
    <property type="match status" value="1"/>
</dbReference>
<keyword evidence="6" id="KW-0443">Lipid metabolism</keyword>
<organism evidence="12 13">
    <name type="scientific">Anabas testudineus</name>
    <name type="common">Climbing perch</name>
    <name type="synonym">Anthias testudineus</name>
    <dbReference type="NCBI Taxonomy" id="64144"/>
    <lineage>
        <taxon>Eukaryota</taxon>
        <taxon>Metazoa</taxon>
        <taxon>Chordata</taxon>
        <taxon>Craniata</taxon>
        <taxon>Vertebrata</taxon>
        <taxon>Euteleostomi</taxon>
        <taxon>Actinopterygii</taxon>
        <taxon>Neopterygii</taxon>
        <taxon>Teleostei</taxon>
        <taxon>Neoteleostei</taxon>
        <taxon>Acanthomorphata</taxon>
        <taxon>Anabantaria</taxon>
        <taxon>Anabantiformes</taxon>
        <taxon>Anabantoidei</taxon>
        <taxon>Anabantidae</taxon>
        <taxon>Anabas</taxon>
    </lineage>
</organism>
<evidence type="ECO:0000313" key="12">
    <source>
        <dbReference type="Ensembl" id="ENSATEP00000058359.1"/>
    </source>
</evidence>
<dbReference type="SUPFAM" id="SSF50729">
    <property type="entry name" value="PH domain-like"/>
    <property type="match status" value="1"/>
</dbReference>
<dbReference type="AlphaFoldDB" id="A0A7N6FFT6"/>
<evidence type="ECO:0000256" key="5">
    <source>
        <dbReference type="ARBA" id="ARBA00022801"/>
    </source>
</evidence>
<evidence type="ECO:0000313" key="13">
    <source>
        <dbReference type="Proteomes" id="UP000265040"/>
    </source>
</evidence>
<dbReference type="Proteomes" id="UP000265040">
    <property type="component" value="Chromosome 10"/>
</dbReference>
<dbReference type="GO" id="GO:0012505">
    <property type="term" value="C:endomembrane system"/>
    <property type="evidence" value="ECO:0007669"/>
    <property type="project" value="UniProtKB-SubCell"/>
</dbReference>
<accession>A0A7N6FFT6</accession>
<dbReference type="GO" id="GO:0004438">
    <property type="term" value="F:phosphatidylinositol-3-phosphate phosphatase activity"/>
    <property type="evidence" value="ECO:0007669"/>
    <property type="project" value="TreeGrafter"/>
</dbReference>
<dbReference type="Pfam" id="PF21098">
    <property type="entry name" value="PH-GRAM_MTMR6-like"/>
    <property type="match status" value="1"/>
</dbReference>
<dbReference type="GO" id="GO:0005737">
    <property type="term" value="C:cytoplasm"/>
    <property type="evidence" value="ECO:0007669"/>
    <property type="project" value="UniProtKB-SubCell"/>
</dbReference>
<evidence type="ECO:0000256" key="4">
    <source>
        <dbReference type="ARBA" id="ARBA00022490"/>
    </source>
</evidence>
<dbReference type="PANTHER" id="PTHR10807">
    <property type="entry name" value="MYOTUBULARIN-RELATED"/>
    <property type="match status" value="1"/>
</dbReference>
<dbReference type="InterPro" id="IPR030564">
    <property type="entry name" value="Myotubularin"/>
</dbReference>
<keyword evidence="9" id="KW-0175">Coiled coil</keyword>
<feature type="domain" description="Tyrosine specific protein phosphatases" evidence="10">
    <location>
        <begin position="308"/>
        <end position="352"/>
    </location>
</feature>
<dbReference type="GO" id="GO:0046856">
    <property type="term" value="P:phosphatidylinositol dephosphorylation"/>
    <property type="evidence" value="ECO:0007669"/>
    <property type="project" value="TreeGrafter"/>
</dbReference>
<evidence type="ECO:0000256" key="6">
    <source>
        <dbReference type="ARBA" id="ARBA00023098"/>
    </source>
</evidence>
<feature type="active site" description="Phosphocysteine intermediate" evidence="7">
    <location>
        <position position="339"/>
    </location>
</feature>
<keyword evidence="13" id="KW-1185">Reference proteome</keyword>
<protein>
    <recommendedName>
        <fullName evidence="14">Phosphatidylinositol-3-phosphate phosphatase</fullName>
    </recommendedName>
</protein>
<dbReference type="Gene3D" id="2.30.29.30">
    <property type="entry name" value="Pleckstrin-homology domain (PH domain)/Phosphotyrosine-binding domain (PTB)"/>
    <property type="match status" value="1"/>
</dbReference>
<feature type="binding site" evidence="8">
    <location>
        <begin position="339"/>
        <end position="345"/>
    </location>
    <ligand>
        <name>substrate</name>
    </ligand>
</feature>
<feature type="coiled-coil region" evidence="9">
    <location>
        <begin position="486"/>
        <end position="513"/>
    </location>
</feature>
<dbReference type="SUPFAM" id="SSF52799">
    <property type="entry name" value="(Phosphotyrosine protein) phosphatases II"/>
    <property type="match status" value="1"/>
</dbReference>
<evidence type="ECO:0000256" key="9">
    <source>
        <dbReference type="SAM" id="Coils"/>
    </source>
</evidence>
<evidence type="ECO:0000256" key="7">
    <source>
        <dbReference type="PIRSR" id="PIRSR630564-1"/>
    </source>
</evidence>
<comment type="subcellular location">
    <subcellularLocation>
        <location evidence="2">Cytoplasm</location>
    </subcellularLocation>
    <subcellularLocation>
        <location evidence="1">Endomembrane system</location>
        <topology evidence="1">Peripheral membrane protein</topology>
    </subcellularLocation>
</comment>
<reference evidence="12" key="3">
    <citation type="submission" date="2025-09" db="UniProtKB">
        <authorList>
            <consortium name="Ensembl"/>
        </authorList>
    </citation>
    <scope>IDENTIFICATION</scope>
</reference>
<evidence type="ECO:0000256" key="3">
    <source>
        <dbReference type="ARBA" id="ARBA00007471"/>
    </source>
</evidence>
<dbReference type="PROSITE" id="PS50056">
    <property type="entry name" value="TYR_PHOSPHATASE_2"/>
    <property type="match status" value="1"/>
</dbReference>
<evidence type="ECO:0000256" key="1">
    <source>
        <dbReference type="ARBA" id="ARBA00004184"/>
    </source>
</evidence>
<dbReference type="InterPro" id="IPR048994">
    <property type="entry name" value="PH-GRAM_MTMR6-9"/>
</dbReference>
<comment type="similarity">
    <text evidence="3">Belongs to the protein-tyrosine phosphatase family. Non-receptor class myotubularin subfamily.</text>
</comment>
<reference evidence="12" key="1">
    <citation type="submission" date="2021-04" db="EMBL/GenBank/DDBJ databases">
        <authorList>
            <consortium name="Wellcome Sanger Institute Data Sharing"/>
        </authorList>
    </citation>
    <scope>NUCLEOTIDE SEQUENCE [LARGE SCALE GENOMIC DNA]</scope>
</reference>
<dbReference type="FunFam" id="2.30.29.30:FF:000135">
    <property type="entry name" value="Myotubularin related protein 6"/>
    <property type="match status" value="1"/>
</dbReference>
<dbReference type="InterPro" id="IPR000387">
    <property type="entry name" value="Tyr_Pase_dom"/>
</dbReference>
<keyword evidence="4" id="KW-0963">Cytoplasm</keyword>
<dbReference type="GeneTree" id="ENSGT00940000155777"/>
<evidence type="ECO:0000259" key="10">
    <source>
        <dbReference type="PROSITE" id="PS50056"/>
    </source>
</evidence>
<evidence type="ECO:0000256" key="2">
    <source>
        <dbReference type="ARBA" id="ARBA00004496"/>
    </source>
</evidence>